<dbReference type="InterPro" id="IPR000253">
    <property type="entry name" value="FHA_dom"/>
</dbReference>
<dbReference type="SMART" id="SM00382">
    <property type="entry name" value="AAA"/>
    <property type="match status" value="3"/>
</dbReference>
<dbReference type="SUPFAM" id="SSF49879">
    <property type="entry name" value="SMAD/FHA domain"/>
    <property type="match status" value="1"/>
</dbReference>
<keyword evidence="1" id="KW-0597">Phosphoprotein</keyword>
<evidence type="ECO:0000259" key="6">
    <source>
        <dbReference type="PROSITE" id="PS50006"/>
    </source>
</evidence>
<reference evidence="8 9" key="1">
    <citation type="submission" date="2024-09" db="EMBL/GenBank/DDBJ databases">
        <authorList>
            <person name="Sun Q."/>
            <person name="Mori K."/>
        </authorList>
    </citation>
    <scope>NUCLEOTIDE SEQUENCE [LARGE SCALE GENOMIC DNA]</scope>
    <source>
        <strain evidence="8 9">TISTR 1856</strain>
    </source>
</reference>
<keyword evidence="3 4" id="KW-0067">ATP-binding</keyword>
<dbReference type="EMBL" id="JBHMDM010000007">
    <property type="protein sequence ID" value="MFB9378691.1"/>
    <property type="molecule type" value="Genomic_DNA"/>
</dbReference>
<dbReference type="PANTHER" id="PTHR22683">
    <property type="entry name" value="SPORULATION PROTEIN RELATED"/>
    <property type="match status" value="1"/>
</dbReference>
<feature type="compositionally biased region" description="Low complexity" evidence="5">
    <location>
        <begin position="1162"/>
        <end position="1173"/>
    </location>
</feature>
<evidence type="ECO:0000313" key="9">
    <source>
        <dbReference type="Proteomes" id="UP001589748"/>
    </source>
</evidence>
<feature type="domain" description="FHA" evidence="6">
    <location>
        <begin position="101"/>
        <end position="144"/>
    </location>
</feature>
<gene>
    <name evidence="8" type="ORF">ACFFVI_17145</name>
</gene>
<accession>A0ABV5LX70</accession>
<dbReference type="Pfam" id="PF01580">
    <property type="entry name" value="FtsK_SpoIIIE"/>
    <property type="match status" value="1"/>
</dbReference>
<dbReference type="Gene3D" id="2.60.200.20">
    <property type="match status" value="1"/>
</dbReference>
<evidence type="ECO:0000313" key="8">
    <source>
        <dbReference type="EMBL" id="MFB9378691.1"/>
    </source>
</evidence>
<dbReference type="CDD" id="cd01127">
    <property type="entry name" value="TrwB_TraG_TraD_VirD4"/>
    <property type="match status" value="1"/>
</dbReference>
<dbReference type="RefSeq" id="WP_380136598.1">
    <property type="nucleotide sequence ID" value="NZ_JBHLUI010000008.1"/>
</dbReference>
<feature type="region of interest" description="Disordered" evidence="5">
    <location>
        <begin position="830"/>
        <end position="889"/>
    </location>
</feature>
<dbReference type="InterPro" id="IPR050206">
    <property type="entry name" value="FtsK/SpoIIIE/SftA"/>
</dbReference>
<dbReference type="PANTHER" id="PTHR22683:SF1">
    <property type="entry name" value="TYPE VII SECRETION SYSTEM PROTEIN ESSC"/>
    <property type="match status" value="1"/>
</dbReference>
<dbReference type="Proteomes" id="UP001589748">
    <property type="component" value="Unassembled WGS sequence"/>
</dbReference>
<feature type="compositionally biased region" description="Pro residues" evidence="5">
    <location>
        <begin position="158"/>
        <end position="169"/>
    </location>
</feature>
<dbReference type="InterPro" id="IPR003593">
    <property type="entry name" value="AAA+_ATPase"/>
</dbReference>
<evidence type="ECO:0000259" key="7">
    <source>
        <dbReference type="PROSITE" id="PS50901"/>
    </source>
</evidence>
<evidence type="ECO:0000256" key="5">
    <source>
        <dbReference type="SAM" id="MobiDB-lite"/>
    </source>
</evidence>
<dbReference type="PROSITE" id="PS50901">
    <property type="entry name" value="FTSK"/>
    <property type="match status" value="2"/>
</dbReference>
<dbReference type="InterPro" id="IPR027417">
    <property type="entry name" value="P-loop_NTPase"/>
</dbReference>
<feature type="domain" description="FtsK" evidence="7">
    <location>
        <begin position="638"/>
        <end position="828"/>
    </location>
</feature>
<evidence type="ECO:0000256" key="2">
    <source>
        <dbReference type="ARBA" id="ARBA00022741"/>
    </source>
</evidence>
<proteinExistence type="predicted"/>
<feature type="binding site" evidence="4">
    <location>
        <begin position="967"/>
        <end position="974"/>
    </location>
    <ligand>
        <name>ATP</name>
        <dbReference type="ChEBI" id="CHEBI:30616"/>
    </ligand>
</feature>
<dbReference type="PROSITE" id="PS50006">
    <property type="entry name" value="FHA_DOMAIN"/>
    <property type="match status" value="1"/>
</dbReference>
<feature type="binding site" evidence="4">
    <location>
        <begin position="657"/>
        <end position="664"/>
    </location>
    <ligand>
        <name>ATP</name>
        <dbReference type="ChEBI" id="CHEBI:30616"/>
    </ligand>
</feature>
<dbReference type="CDD" id="cd00060">
    <property type="entry name" value="FHA"/>
    <property type="match status" value="1"/>
</dbReference>
<feature type="region of interest" description="Disordered" evidence="5">
    <location>
        <begin position="362"/>
        <end position="394"/>
    </location>
</feature>
<keyword evidence="9" id="KW-1185">Reference proteome</keyword>
<feature type="region of interest" description="Disordered" evidence="5">
    <location>
        <begin position="581"/>
        <end position="601"/>
    </location>
</feature>
<dbReference type="InterPro" id="IPR002543">
    <property type="entry name" value="FtsK_dom"/>
</dbReference>
<feature type="compositionally biased region" description="Low complexity" evidence="5">
    <location>
        <begin position="586"/>
        <end position="597"/>
    </location>
</feature>
<evidence type="ECO:0000256" key="4">
    <source>
        <dbReference type="PROSITE-ProRule" id="PRU00289"/>
    </source>
</evidence>
<evidence type="ECO:0000256" key="3">
    <source>
        <dbReference type="ARBA" id="ARBA00022840"/>
    </source>
</evidence>
<organism evidence="8 9">
    <name type="scientific">Kineococcus gynurae</name>
    <dbReference type="NCBI Taxonomy" id="452979"/>
    <lineage>
        <taxon>Bacteria</taxon>
        <taxon>Bacillati</taxon>
        <taxon>Actinomycetota</taxon>
        <taxon>Actinomycetes</taxon>
        <taxon>Kineosporiales</taxon>
        <taxon>Kineosporiaceae</taxon>
        <taxon>Kineococcus</taxon>
    </lineage>
</organism>
<feature type="region of interest" description="Disordered" evidence="5">
    <location>
        <begin position="132"/>
        <end position="170"/>
    </location>
</feature>
<dbReference type="InterPro" id="IPR008984">
    <property type="entry name" value="SMAD_FHA_dom_sf"/>
</dbReference>
<feature type="domain" description="FtsK" evidence="7">
    <location>
        <begin position="949"/>
        <end position="1126"/>
    </location>
</feature>
<name>A0ABV5LX70_9ACTN</name>
<feature type="region of interest" description="Disordered" evidence="5">
    <location>
        <begin position="1154"/>
        <end position="1173"/>
    </location>
</feature>
<evidence type="ECO:0000256" key="1">
    <source>
        <dbReference type="ARBA" id="ARBA00022553"/>
    </source>
</evidence>
<comment type="caution">
    <text evidence="8">The sequence shown here is derived from an EMBL/GenBank/DDBJ whole genome shotgun (WGS) entry which is preliminary data.</text>
</comment>
<protein>
    <submittedName>
        <fullName evidence="8">FtsK/SpoIIIE domain-containing protein</fullName>
    </submittedName>
</protein>
<dbReference type="SUPFAM" id="SSF52540">
    <property type="entry name" value="P-loop containing nucleoside triphosphate hydrolases"/>
    <property type="match status" value="3"/>
</dbReference>
<keyword evidence="2 4" id="KW-0547">Nucleotide-binding</keyword>
<dbReference type="Gene3D" id="3.40.50.300">
    <property type="entry name" value="P-loop containing nucleotide triphosphate hydrolases"/>
    <property type="match status" value="3"/>
</dbReference>
<dbReference type="Pfam" id="PF00498">
    <property type="entry name" value="FHA"/>
    <property type="match status" value="1"/>
</dbReference>
<sequence>MQLRWEVDGIAVVVEAAPGTGFDAVREAVAAVADRPAVTAWWVGGAQLGAGHVLGRPPLLQGARLSSRPGGPRPRERDGIAVMVDGGPDAGACRFLAPGPHVIGRRAAGGVRIDDPALSREHLLLSVGSDGTVTAEDLGSTNGTRRWGAGGLASGPGPSAPIGPGPVPLPRASTLLPGDSLIRVAPDPVPGAAVRADGEGHLLLNPYPRLPGSTVATVLTWPELPAARSPHRLPVAALLVPLGTAVVLALVWSPLSLLLGLATPLLVGLQWVGERRHARSTSGRERAGVEQERDRLRRLHGRALAEETVRRHDAWPGPATLLAEVAAPGTRVFARAPGDEDHLHLRVGLGELPAACRLERRAGTVGGPEGPDAGSDDRTPDAGRPGSPPPSRLLDVPVTVDLEALGILGVAGGRERVVASARFLIAQLLAWHRPGAVRVQVLAADTERARSWRWTEDLPHVPTPVLVGDAAVGALRRLAAPPPRDGRGDGRDRPPGPVTVLLVDGTDDLRRRGPLAQVLSGGGVLAVCLDSTRARLAAECRGVLDLSADGRGRLVLPGTEHVVRVDGVDAAWAREVAGGLAPLREAGPGPADTPPTGRRLPELLGLPATGSGRRRAVAARWDAPAPGGLATPLGTVAGGGVWVLDLVQDGPHVLVAGTTGAGKSVLLRSLVLGLALGHPPERLQFVLVDFKGGAAFAAAADLPHVAGLVTDLDDRTAARVLRSLGAEVRRRERELAVLGAPDVAAVPAGHPVAARLPRLVVVVDEFRVLGEELPEFVPGLVRLAAVGRSLGIHLVLATQRPAGAVSPEIRANVDLRIALRVADRADSEDVLADPRAASIDPATPGRGLARTSDGRLSEVQVAATSGPVLADPTGPRVRRRDQAPPPTTAVDDVTEIVTVLADVTRRRDRPLPSPPWLPPLPFPVDPADPAPTGPDLLPWGMLDEPDAQRRSVAGWDLGSAGHLLVVGTTRSGRSTLLRTLARAGARLAAEVVVLDGGGTAADLAATDPATVVVGGHEPWRAARALDRVLTELLRRRRDPTAPRARILLLVDGWEGWHRSLSEADTGAGPGAALDVLLRVLREGAGVGIHVALAGDRGLLTAAPAALATEVVLLRLADRADAVLAGVKVADVPRAAPPGRGLLVRDGAAREVQVALPGGPGGAATTSPAGTGPARRPAVLVRALPPEVGRGTLPPAEGYRVAVGRGGDAADVVRLDTSGPVLVAGPAGSGRSTLLATIAAGVPDAVRVGPGSAAEVSTALARAAPPLLLLDDLATVAGTVVEDLLLQGLRRPGGLRLVASGGTAEIAAEYRGVAAALRSTRTTVLLGRGDDVPAELMGRRSLLAPGPGPGAGFVVVDGSWTSLRVAR</sequence>